<keyword evidence="2" id="KW-1185">Reference proteome</keyword>
<name>A0AAW1YPN6_RUBAR</name>
<proteinExistence type="predicted"/>
<evidence type="ECO:0000313" key="2">
    <source>
        <dbReference type="Proteomes" id="UP001457282"/>
    </source>
</evidence>
<dbReference type="Proteomes" id="UP001457282">
    <property type="component" value="Unassembled WGS sequence"/>
</dbReference>
<gene>
    <name evidence="1" type="ORF">M0R45_006049</name>
</gene>
<dbReference type="AlphaFoldDB" id="A0AAW1YPN6"/>
<reference evidence="1 2" key="1">
    <citation type="journal article" date="2023" name="G3 (Bethesda)">
        <title>A chromosome-length genome assembly and annotation of blackberry (Rubus argutus, cv. 'Hillquist').</title>
        <authorList>
            <person name="Bruna T."/>
            <person name="Aryal R."/>
            <person name="Dudchenko O."/>
            <person name="Sargent D.J."/>
            <person name="Mead D."/>
            <person name="Buti M."/>
            <person name="Cavallini A."/>
            <person name="Hytonen T."/>
            <person name="Andres J."/>
            <person name="Pham M."/>
            <person name="Weisz D."/>
            <person name="Mascagni F."/>
            <person name="Usai G."/>
            <person name="Natali L."/>
            <person name="Bassil N."/>
            <person name="Fernandez G.E."/>
            <person name="Lomsadze A."/>
            <person name="Armour M."/>
            <person name="Olukolu B."/>
            <person name="Poorten T."/>
            <person name="Britton C."/>
            <person name="Davik J."/>
            <person name="Ashrafi H."/>
            <person name="Aiden E.L."/>
            <person name="Borodovsky M."/>
            <person name="Worthington M."/>
        </authorList>
    </citation>
    <scope>NUCLEOTIDE SEQUENCE [LARGE SCALE GENOMIC DNA]</scope>
    <source>
        <strain evidence="1">PI 553951</strain>
    </source>
</reference>
<evidence type="ECO:0000313" key="1">
    <source>
        <dbReference type="EMBL" id="KAK9950564.1"/>
    </source>
</evidence>
<comment type="caution">
    <text evidence="1">The sequence shown here is derived from an EMBL/GenBank/DDBJ whole genome shotgun (WGS) entry which is preliminary data.</text>
</comment>
<accession>A0AAW1YPN6</accession>
<protein>
    <submittedName>
        <fullName evidence="1">Uncharacterized protein</fullName>
    </submittedName>
</protein>
<organism evidence="1 2">
    <name type="scientific">Rubus argutus</name>
    <name type="common">Southern blackberry</name>
    <dbReference type="NCBI Taxonomy" id="59490"/>
    <lineage>
        <taxon>Eukaryota</taxon>
        <taxon>Viridiplantae</taxon>
        <taxon>Streptophyta</taxon>
        <taxon>Embryophyta</taxon>
        <taxon>Tracheophyta</taxon>
        <taxon>Spermatophyta</taxon>
        <taxon>Magnoliopsida</taxon>
        <taxon>eudicotyledons</taxon>
        <taxon>Gunneridae</taxon>
        <taxon>Pentapetalae</taxon>
        <taxon>rosids</taxon>
        <taxon>fabids</taxon>
        <taxon>Rosales</taxon>
        <taxon>Rosaceae</taxon>
        <taxon>Rosoideae</taxon>
        <taxon>Rosoideae incertae sedis</taxon>
        <taxon>Rubus</taxon>
    </lineage>
</organism>
<sequence length="115" mass="13092">MQTIPAVPLSMKRLEDEDIIPISSKEELETLLQGKQLPRVASLPAGEIQVSFNLPQDLCLHGLDLEKLQPLGDRSASTSTDRQFTISERLSGWKINRRQRIKEPHHYDTVYSLIN</sequence>
<dbReference type="EMBL" id="JBEDUW010000001">
    <property type="protein sequence ID" value="KAK9950564.1"/>
    <property type="molecule type" value="Genomic_DNA"/>
</dbReference>